<dbReference type="Gene3D" id="1.10.275.10">
    <property type="entry name" value="Fumarase/aspartase (N-terminal domain)"/>
    <property type="match status" value="1"/>
</dbReference>
<reference evidence="4" key="1">
    <citation type="submission" date="2017-09" db="EMBL/GenBank/DDBJ databases">
        <title>Depth-based differentiation of microbial function through sediment-hosted aquifers and enrichment of novel symbionts in the deep terrestrial subsurface.</title>
        <authorList>
            <person name="Probst A.J."/>
            <person name="Ladd B."/>
            <person name="Jarett J.K."/>
            <person name="Geller-Mcgrath D.E."/>
            <person name="Sieber C.M.K."/>
            <person name="Emerson J.B."/>
            <person name="Anantharaman K."/>
            <person name="Thomas B.C."/>
            <person name="Malmstrom R."/>
            <person name="Stieglmeier M."/>
            <person name="Klingl A."/>
            <person name="Woyke T."/>
            <person name="Ryan C.M."/>
            <person name="Banfield J.F."/>
        </authorList>
    </citation>
    <scope>NUCLEOTIDE SEQUENCE [LARGE SCALE GENOMIC DNA]</scope>
</reference>
<dbReference type="Gene3D" id="1.20.200.10">
    <property type="entry name" value="Fumarase/aspartase (Central domain)"/>
    <property type="match status" value="1"/>
</dbReference>
<evidence type="ECO:0000259" key="2">
    <source>
        <dbReference type="Pfam" id="PF00206"/>
    </source>
</evidence>
<evidence type="ECO:0000256" key="1">
    <source>
        <dbReference type="ARBA" id="ARBA00023239"/>
    </source>
</evidence>
<dbReference type="InterPro" id="IPR008948">
    <property type="entry name" value="L-Aspartase-like"/>
</dbReference>
<dbReference type="GO" id="GO:0070626">
    <property type="term" value="F:(S)-2-(5-amino-1-(5-phospho-D-ribosyl)imidazole-4-carboxamido) succinate lyase (fumarate-forming) activity"/>
    <property type="evidence" value="ECO:0007669"/>
    <property type="project" value="TreeGrafter"/>
</dbReference>
<gene>
    <name evidence="3" type="ORF">COS18_02310</name>
</gene>
<evidence type="ECO:0000313" key="4">
    <source>
        <dbReference type="Proteomes" id="UP000228896"/>
    </source>
</evidence>
<dbReference type="GO" id="GO:0004018">
    <property type="term" value="F:N6-(1,2-dicarboxyethyl)AMP AMP-lyase (fumarate-forming) activity"/>
    <property type="evidence" value="ECO:0007669"/>
    <property type="project" value="TreeGrafter"/>
</dbReference>
<sequence length="482" mass="55070">MEGMKMENQKCMLGYAISLLPDIPTKFRNLQMPGDGRYQPEELKLYLGYDMWTRWLVIVEYFWMLTLAEIGEMPEKDAKFLTKELLAKLLMNINTTKQDIIEKKTKHDILALLVLMRRYLPKELHRWLHFCATSYDIINTAYALQLKTVFFHVFAPKLKYLDAIWRKTIYESVRVLQAGRTHLQTALPITFGFWGSNLHNRFIGSSRKAFDLANEIQGKFTGAVGTSASQRVLLKSKEGEKVLMEMLGLPAAEISTQITPPEGMARFYGELVLLSGILTNLGEDVRILQSSQFGEITSASSTLSTMSHKKANPISAENVAGMHVIIIAEYMKVLMTLVSDLQRDLRWSCVMRSFSAVAVYTYQQILTAEKTLKTIKVNRTMCCENFNKQANVVTAELLHLSLQREGLKDAHRFVNKTIVPLAEEQSFNLIDAMEAYLSNHRNKKISKIWNKIGSDIKHYLLHPNEYTGDAVEISQREAKNIL</sequence>
<dbReference type="EMBL" id="PETS01000051">
    <property type="protein sequence ID" value="PIV51666.1"/>
    <property type="molecule type" value="Genomic_DNA"/>
</dbReference>
<dbReference type="InterPro" id="IPR000362">
    <property type="entry name" value="Fumarate_lyase_fam"/>
</dbReference>
<accession>A0A2M7DPH4</accession>
<dbReference type="SUPFAM" id="SSF48557">
    <property type="entry name" value="L-aspartase-like"/>
    <property type="match status" value="1"/>
</dbReference>
<dbReference type="AlphaFoldDB" id="A0A2M7DPH4"/>
<dbReference type="PANTHER" id="PTHR43172:SF1">
    <property type="entry name" value="ADENYLOSUCCINATE LYASE"/>
    <property type="match status" value="1"/>
</dbReference>
<dbReference type="Gene3D" id="1.10.40.30">
    <property type="entry name" value="Fumarase/aspartase (C-terminal domain)"/>
    <property type="match status" value="1"/>
</dbReference>
<dbReference type="PANTHER" id="PTHR43172">
    <property type="entry name" value="ADENYLOSUCCINATE LYASE"/>
    <property type="match status" value="1"/>
</dbReference>
<dbReference type="GO" id="GO:0005829">
    <property type="term" value="C:cytosol"/>
    <property type="evidence" value="ECO:0007669"/>
    <property type="project" value="TreeGrafter"/>
</dbReference>
<name>A0A2M7DPH4_9BACT</name>
<dbReference type="Pfam" id="PF00206">
    <property type="entry name" value="Lyase_1"/>
    <property type="match status" value="1"/>
</dbReference>
<organism evidence="3 4">
    <name type="scientific">Candidatus Falkowbacteria bacterium CG02_land_8_20_14_3_00_36_14</name>
    <dbReference type="NCBI Taxonomy" id="1974560"/>
    <lineage>
        <taxon>Bacteria</taxon>
        <taxon>Candidatus Falkowiibacteriota</taxon>
    </lineage>
</organism>
<feature type="domain" description="Fumarate lyase N-terminal" evidence="2">
    <location>
        <begin position="99"/>
        <end position="323"/>
    </location>
</feature>
<proteinExistence type="predicted"/>
<protein>
    <recommendedName>
        <fullName evidence="2">Fumarate lyase N-terminal domain-containing protein</fullName>
    </recommendedName>
</protein>
<evidence type="ECO:0000313" key="3">
    <source>
        <dbReference type="EMBL" id="PIV51666.1"/>
    </source>
</evidence>
<dbReference type="Proteomes" id="UP000228896">
    <property type="component" value="Unassembled WGS sequence"/>
</dbReference>
<dbReference type="InterPro" id="IPR022761">
    <property type="entry name" value="Fumarate_lyase_N"/>
</dbReference>
<dbReference type="PRINTS" id="PR00149">
    <property type="entry name" value="FUMRATELYASE"/>
</dbReference>
<dbReference type="InterPro" id="IPR024083">
    <property type="entry name" value="Fumarase/histidase_N"/>
</dbReference>
<keyword evidence="1" id="KW-0456">Lyase</keyword>
<dbReference type="GO" id="GO:0044208">
    <property type="term" value="P:'de novo' AMP biosynthetic process"/>
    <property type="evidence" value="ECO:0007669"/>
    <property type="project" value="TreeGrafter"/>
</dbReference>
<comment type="caution">
    <text evidence="3">The sequence shown here is derived from an EMBL/GenBank/DDBJ whole genome shotgun (WGS) entry which is preliminary data.</text>
</comment>